<reference evidence="4" key="1">
    <citation type="journal article" date="2019" name="Int. J. Syst. Evol. Microbiol.">
        <title>The Global Catalogue of Microorganisms (GCM) 10K type strain sequencing project: providing services to taxonomists for standard genome sequencing and annotation.</title>
        <authorList>
            <consortium name="The Broad Institute Genomics Platform"/>
            <consortium name="The Broad Institute Genome Sequencing Center for Infectious Disease"/>
            <person name="Wu L."/>
            <person name="Ma J."/>
        </authorList>
    </citation>
    <scope>NUCLEOTIDE SEQUENCE [LARGE SCALE GENOMIC DNA]</scope>
    <source>
        <strain evidence="4">CGMCC 4.1469</strain>
    </source>
</reference>
<comment type="caution">
    <text evidence="3">The sequence shown here is derived from an EMBL/GenBank/DDBJ whole genome shotgun (WGS) entry which is preliminary data.</text>
</comment>
<organism evidence="3 4">
    <name type="scientific">Prosthecobacter fluviatilis</name>
    <dbReference type="NCBI Taxonomy" id="445931"/>
    <lineage>
        <taxon>Bacteria</taxon>
        <taxon>Pseudomonadati</taxon>
        <taxon>Verrucomicrobiota</taxon>
        <taxon>Verrucomicrobiia</taxon>
        <taxon>Verrucomicrobiales</taxon>
        <taxon>Verrucomicrobiaceae</taxon>
        <taxon>Prosthecobacter</taxon>
    </lineage>
</organism>
<dbReference type="Proteomes" id="UP001596052">
    <property type="component" value="Unassembled WGS sequence"/>
</dbReference>
<feature type="domain" description="Thioredoxin" evidence="2">
    <location>
        <begin position="14"/>
        <end position="166"/>
    </location>
</feature>
<feature type="signal peptide" evidence="1">
    <location>
        <begin position="1"/>
        <end position="22"/>
    </location>
</feature>
<dbReference type="PANTHER" id="PTHR43640">
    <property type="entry name" value="OS07G0260300 PROTEIN"/>
    <property type="match status" value="1"/>
</dbReference>
<dbReference type="PROSITE" id="PS51352">
    <property type="entry name" value="THIOREDOXIN_2"/>
    <property type="match status" value="1"/>
</dbReference>
<keyword evidence="4" id="KW-1185">Reference proteome</keyword>
<name>A0ABW0KWN1_9BACT</name>
<dbReference type="PANTHER" id="PTHR43640:SF1">
    <property type="entry name" value="THIOREDOXIN-DEPENDENT PEROXIREDOXIN"/>
    <property type="match status" value="1"/>
</dbReference>
<dbReference type="InterPro" id="IPR000866">
    <property type="entry name" value="AhpC/TSA"/>
</dbReference>
<proteinExistence type="predicted"/>
<protein>
    <submittedName>
        <fullName evidence="3">Redoxin domain-containing protein</fullName>
    </submittedName>
</protein>
<evidence type="ECO:0000256" key="1">
    <source>
        <dbReference type="SAM" id="SignalP"/>
    </source>
</evidence>
<dbReference type="Pfam" id="PF00578">
    <property type="entry name" value="AhpC-TSA"/>
    <property type="match status" value="1"/>
</dbReference>
<keyword evidence="1" id="KW-0732">Signal</keyword>
<dbReference type="EMBL" id="JBHSMQ010000008">
    <property type="protein sequence ID" value="MFC5457148.1"/>
    <property type="molecule type" value="Genomic_DNA"/>
</dbReference>
<dbReference type="InterPro" id="IPR013766">
    <property type="entry name" value="Thioredoxin_domain"/>
</dbReference>
<dbReference type="RefSeq" id="WP_377170128.1">
    <property type="nucleotide sequence ID" value="NZ_JBHSMQ010000008.1"/>
</dbReference>
<accession>A0ABW0KWN1</accession>
<evidence type="ECO:0000313" key="4">
    <source>
        <dbReference type="Proteomes" id="UP001596052"/>
    </source>
</evidence>
<evidence type="ECO:0000259" key="2">
    <source>
        <dbReference type="PROSITE" id="PS51352"/>
    </source>
</evidence>
<sequence length="186" mass="20224">MMRSVLHSFALLFLLLCSPASALELPATDGKNYDPAATGSKKACVLFFVSPFCSTTKSFIKEINQITADYGDRVNVYLVHSDPEITREVAMEHAILSEVKATVLLDKEQVLAKQVQAKITPEAVVTGTDGKTLYQGRINDLYLGPTKRQRAATTKDLRDALDAILSQKTVPSPQEPAQGCKIGGIK</sequence>
<gene>
    <name evidence="3" type="ORF">ACFQDI_19930</name>
</gene>
<evidence type="ECO:0000313" key="3">
    <source>
        <dbReference type="EMBL" id="MFC5457148.1"/>
    </source>
</evidence>
<dbReference type="Gene3D" id="3.40.30.10">
    <property type="entry name" value="Glutaredoxin"/>
    <property type="match status" value="1"/>
</dbReference>
<dbReference type="SUPFAM" id="SSF52833">
    <property type="entry name" value="Thioredoxin-like"/>
    <property type="match status" value="1"/>
</dbReference>
<dbReference type="InterPro" id="IPR036249">
    <property type="entry name" value="Thioredoxin-like_sf"/>
</dbReference>
<dbReference type="InterPro" id="IPR047262">
    <property type="entry name" value="PRX-like1"/>
</dbReference>
<feature type="chain" id="PRO_5045810360" evidence="1">
    <location>
        <begin position="23"/>
        <end position="186"/>
    </location>
</feature>